<dbReference type="Proteomes" id="UP000184172">
    <property type="component" value="Unassembled WGS sequence"/>
</dbReference>
<feature type="chain" id="PRO_5009916161" description="Lipoprotein" evidence="1">
    <location>
        <begin position="22"/>
        <end position="76"/>
    </location>
</feature>
<dbReference type="RefSeq" id="WP_073214690.1">
    <property type="nucleotide sequence ID" value="NZ_FNNS01000003.1"/>
</dbReference>
<reference evidence="3" key="1">
    <citation type="submission" date="2016-11" db="EMBL/GenBank/DDBJ databases">
        <authorList>
            <person name="Varghese N."/>
            <person name="Submissions S."/>
        </authorList>
    </citation>
    <scope>NUCLEOTIDE SEQUENCE [LARGE SCALE GENOMIC DNA]</scope>
    <source>
        <strain evidence="3">DSM 26349</strain>
    </source>
</reference>
<protein>
    <recommendedName>
        <fullName evidence="4">Lipoprotein</fullName>
    </recommendedName>
</protein>
<evidence type="ECO:0008006" key="4">
    <source>
        <dbReference type="Google" id="ProtNLM"/>
    </source>
</evidence>
<keyword evidence="1" id="KW-0732">Signal</keyword>
<feature type="signal peptide" evidence="1">
    <location>
        <begin position="1"/>
        <end position="21"/>
    </location>
</feature>
<keyword evidence="3" id="KW-1185">Reference proteome</keyword>
<dbReference type="EMBL" id="FQYV01000003">
    <property type="protein sequence ID" value="SHI51333.1"/>
    <property type="molecule type" value="Genomic_DNA"/>
</dbReference>
<evidence type="ECO:0000313" key="2">
    <source>
        <dbReference type="EMBL" id="SHI51333.1"/>
    </source>
</evidence>
<accession>A0A1M6BRW8</accession>
<evidence type="ECO:0000313" key="3">
    <source>
        <dbReference type="Proteomes" id="UP000184172"/>
    </source>
</evidence>
<evidence type="ECO:0000256" key="1">
    <source>
        <dbReference type="SAM" id="SignalP"/>
    </source>
</evidence>
<organism evidence="2 3">
    <name type="scientific">Aequorivita viscosa</name>
    <dbReference type="NCBI Taxonomy" id="797419"/>
    <lineage>
        <taxon>Bacteria</taxon>
        <taxon>Pseudomonadati</taxon>
        <taxon>Bacteroidota</taxon>
        <taxon>Flavobacteriia</taxon>
        <taxon>Flavobacteriales</taxon>
        <taxon>Flavobacteriaceae</taxon>
        <taxon>Aequorivita</taxon>
    </lineage>
</organism>
<dbReference type="OrthoDB" id="1452676at2"/>
<proteinExistence type="predicted"/>
<name>A0A1M6BRW8_9FLAO</name>
<sequence length="76" mass="8142">MKKSSLIIGLFFSLLIFSCKKDDAVTCTTCSSPETTNSFEVCREGDGNASVSGQNTGTPYDVYMEGLREAGAQCDD</sequence>
<dbReference type="AlphaFoldDB" id="A0A1M6BRW8"/>
<gene>
    <name evidence="2" type="ORF">SAMN04487908_10335</name>
</gene>
<dbReference type="STRING" id="797419.SAMN05216556_10335"/>
<dbReference type="PROSITE" id="PS51257">
    <property type="entry name" value="PROKAR_LIPOPROTEIN"/>
    <property type="match status" value="1"/>
</dbReference>